<dbReference type="SUPFAM" id="SSF53850">
    <property type="entry name" value="Periplasmic binding protein-like II"/>
    <property type="match status" value="1"/>
</dbReference>
<evidence type="ECO:0000313" key="6">
    <source>
        <dbReference type="Proteomes" id="UP000603352"/>
    </source>
</evidence>
<dbReference type="Proteomes" id="UP000603352">
    <property type="component" value="Unassembled WGS sequence"/>
</dbReference>
<evidence type="ECO:0000256" key="2">
    <source>
        <dbReference type="ARBA" id="ARBA00005695"/>
    </source>
</evidence>
<comment type="subcellular location">
    <subcellularLocation>
        <location evidence="1">Periplasm</location>
    </subcellularLocation>
</comment>
<gene>
    <name evidence="5" type="ORF">GCM10011505_36270</name>
</gene>
<feature type="signal peptide" evidence="3">
    <location>
        <begin position="1"/>
        <end position="31"/>
    </location>
</feature>
<dbReference type="Gene3D" id="3.40.190.10">
    <property type="entry name" value="Periplasmic binding protein-like II"/>
    <property type="match status" value="1"/>
</dbReference>
<dbReference type="Gene3D" id="3.10.105.10">
    <property type="entry name" value="Dipeptide-binding Protein, Domain 3"/>
    <property type="match status" value="1"/>
</dbReference>
<proteinExistence type="inferred from homology"/>
<protein>
    <submittedName>
        <fullName evidence="5">Peptide ABC transporter substrate-binding protein</fullName>
    </submittedName>
</protein>
<dbReference type="RefSeq" id="WP_229708251.1">
    <property type="nucleotide sequence ID" value="NZ_BMDZ01000049.1"/>
</dbReference>
<sequence length="674" mass="75588">MSGRWQGLWQKTLAAAALVALILAGAGAARAQDGGDTRPIGGFAAESGLGSQIEILVSPSAPMPDHLVEASVLEAAVTAGTLPPIGERLPAKPAVDDFIGPDLQPGRQGGTWTMLVGRPKDVRMGLVYGYARLVRYTQDLSFEADILDRVEIQDGRTFTMRLRPGHRWSDGEPFTADDFRYFWEDVVNNPKLYPAGPPRELLVDGEPPRFTVINDTTVRYSWSKPNPRLLPAIAGPLPLTLYRPAHYLRQFHERYADPETLLRMVNDRKQSSWAALHNRMDTATDFSNPAYPTLQPWRLVTAPPSIRFVAERNPYFHRIDINGRQLPYLDSLAIDVVDGKLISARTGTGDALLQARGLDFTDYTFLKAGAARSDYKVNLWRTGRGAHLALYPNLNARDDGWRSLFRDARFRRALSLGVDRHEIDAVLYYGLTIGGANTVLKESPLSRPAYRRAWAAHDVAQANKLLDEMGLDRRNDRGIRLMPDGRPLEMVVETAGESTEQMDILELVHDQWLDLGIKIYARPMQRDLFRNRIFAGDTLMSVWFGLEAGLATAETDPWELAPISQQSLQWPKWGQYYETNGKSGEAPDLPSAELLLSLYKDWTVASSSAARARIWREMLAINADQVYSISLVAGVLQPVVMNARLRNVPERGLFNWDPGSHFGLYRPERFWLDN</sequence>
<organism evidence="5 6">
    <name type="scientific">Tistrella bauzanensis</name>
    <dbReference type="NCBI Taxonomy" id="657419"/>
    <lineage>
        <taxon>Bacteria</taxon>
        <taxon>Pseudomonadati</taxon>
        <taxon>Pseudomonadota</taxon>
        <taxon>Alphaproteobacteria</taxon>
        <taxon>Geminicoccales</taxon>
        <taxon>Geminicoccaceae</taxon>
        <taxon>Tistrella</taxon>
    </lineage>
</organism>
<dbReference type="EMBL" id="BMDZ01000049">
    <property type="protein sequence ID" value="GGB51932.1"/>
    <property type="molecule type" value="Genomic_DNA"/>
</dbReference>
<dbReference type="Pfam" id="PF00496">
    <property type="entry name" value="SBP_bac_5"/>
    <property type="match status" value="1"/>
</dbReference>
<feature type="chain" id="PRO_5047163365" evidence="3">
    <location>
        <begin position="32"/>
        <end position="674"/>
    </location>
</feature>
<keyword evidence="3" id="KW-0732">Signal</keyword>
<comment type="caution">
    <text evidence="5">The sequence shown here is derived from an EMBL/GenBank/DDBJ whole genome shotgun (WGS) entry which is preliminary data.</text>
</comment>
<evidence type="ECO:0000256" key="1">
    <source>
        <dbReference type="ARBA" id="ARBA00004418"/>
    </source>
</evidence>
<keyword evidence="6" id="KW-1185">Reference proteome</keyword>
<comment type="similarity">
    <text evidence="2">Belongs to the bacterial solute-binding protein 5 family.</text>
</comment>
<name>A0ABQ1IVC1_9PROT</name>
<evidence type="ECO:0000256" key="3">
    <source>
        <dbReference type="SAM" id="SignalP"/>
    </source>
</evidence>
<dbReference type="InterPro" id="IPR039424">
    <property type="entry name" value="SBP_5"/>
</dbReference>
<dbReference type="CDD" id="cd08500">
    <property type="entry name" value="PBP2_NikA_DppA_OppA_like_4"/>
    <property type="match status" value="1"/>
</dbReference>
<dbReference type="PANTHER" id="PTHR30290">
    <property type="entry name" value="PERIPLASMIC BINDING COMPONENT OF ABC TRANSPORTER"/>
    <property type="match status" value="1"/>
</dbReference>
<reference evidence="6" key="1">
    <citation type="journal article" date="2019" name="Int. J. Syst. Evol. Microbiol.">
        <title>The Global Catalogue of Microorganisms (GCM) 10K type strain sequencing project: providing services to taxonomists for standard genome sequencing and annotation.</title>
        <authorList>
            <consortium name="The Broad Institute Genomics Platform"/>
            <consortium name="The Broad Institute Genome Sequencing Center for Infectious Disease"/>
            <person name="Wu L."/>
            <person name="Ma J."/>
        </authorList>
    </citation>
    <scope>NUCLEOTIDE SEQUENCE [LARGE SCALE GENOMIC DNA]</scope>
    <source>
        <strain evidence="6">CGMCC 1.10188</strain>
    </source>
</reference>
<evidence type="ECO:0000313" key="5">
    <source>
        <dbReference type="EMBL" id="GGB51932.1"/>
    </source>
</evidence>
<feature type="domain" description="Solute-binding protein family 5" evidence="4">
    <location>
        <begin position="153"/>
        <end position="543"/>
    </location>
</feature>
<evidence type="ECO:0000259" key="4">
    <source>
        <dbReference type="Pfam" id="PF00496"/>
    </source>
</evidence>
<dbReference type="PANTHER" id="PTHR30290:SF62">
    <property type="entry name" value="OLIGOPEPTIDE ABC TRANSPORTER, PERIPLASMIC OLIGOPEPTIDE-BINDING PROTEIN"/>
    <property type="match status" value="1"/>
</dbReference>
<accession>A0ABQ1IVC1</accession>
<dbReference type="InterPro" id="IPR000914">
    <property type="entry name" value="SBP_5_dom"/>
</dbReference>